<dbReference type="RefSeq" id="XP_007509369.1">
    <property type="nucleotide sequence ID" value="XM_007509307.1"/>
</dbReference>
<evidence type="ECO:0000313" key="1">
    <source>
        <dbReference type="EMBL" id="CCO19172.1"/>
    </source>
</evidence>
<dbReference type="Proteomes" id="UP000198341">
    <property type="component" value="Chromosome 13"/>
</dbReference>
<reference evidence="1 2" key="1">
    <citation type="submission" date="2011-10" db="EMBL/GenBank/DDBJ databases">
        <authorList>
            <person name="Genoscope - CEA"/>
        </authorList>
    </citation>
    <scope>NUCLEOTIDE SEQUENCE [LARGE SCALE GENOMIC DNA]</scope>
    <source>
        <strain evidence="1 2">RCC 1105</strain>
    </source>
</reference>
<evidence type="ECO:0000313" key="2">
    <source>
        <dbReference type="Proteomes" id="UP000198341"/>
    </source>
</evidence>
<accession>K8ELP2</accession>
<evidence type="ECO:0008006" key="3">
    <source>
        <dbReference type="Google" id="ProtNLM"/>
    </source>
</evidence>
<dbReference type="Gene3D" id="3.30.390.110">
    <property type="match status" value="1"/>
</dbReference>
<gene>
    <name evidence="1" type="ordered locus">Bathy13g00180</name>
</gene>
<sequence>MVKAHVECSSELVWQCVKKNNAYVRASVNRTRMSAEKGNVTAKHGFSSSGKT</sequence>
<dbReference type="AlphaFoldDB" id="K8ELP2"/>
<proteinExistence type="predicted"/>
<dbReference type="KEGG" id="bpg:Bathy13g00180"/>
<dbReference type="EMBL" id="FO082266">
    <property type="protein sequence ID" value="CCO19172.1"/>
    <property type="molecule type" value="Genomic_DNA"/>
</dbReference>
<name>K8ELP2_9CHLO</name>
<dbReference type="GeneID" id="19012280"/>
<keyword evidence="2" id="KW-1185">Reference proteome</keyword>
<protein>
    <recommendedName>
        <fullName evidence="3">60S ribosomal protein L28</fullName>
    </recommendedName>
</protein>
<organism evidence="1 2">
    <name type="scientific">Bathycoccus prasinos</name>
    <dbReference type="NCBI Taxonomy" id="41875"/>
    <lineage>
        <taxon>Eukaryota</taxon>
        <taxon>Viridiplantae</taxon>
        <taxon>Chlorophyta</taxon>
        <taxon>Mamiellophyceae</taxon>
        <taxon>Mamiellales</taxon>
        <taxon>Bathycoccaceae</taxon>
        <taxon>Bathycoccus</taxon>
    </lineage>
</organism>
<dbReference type="OrthoDB" id="338850at2759"/>